<feature type="domain" description="Tetratrico peptide repeat group 5" evidence="2">
    <location>
        <begin position="41"/>
        <end position="160"/>
    </location>
</feature>
<name>A0ABU1J1R4_9BACL</name>
<keyword evidence="1" id="KW-0802">TPR repeat</keyword>
<dbReference type="RefSeq" id="WP_308422651.1">
    <property type="nucleotide sequence ID" value="NZ_BMMB01000007.1"/>
</dbReference>
<dbReference type="Proteomes" id="UP001185028">
    <property type="component" value="Unassembled WGS sequence"/>
</dbReference>
<dbReference type="PROSITE" id="PS50005">
    <property type="entry name" value="TPR"/>
    <property type="match status" value="1"/>
</dbReference>
<evidence type="ECO:0000313" key="4">
    <source>
        <dbReference type="Proteomes" id="UP001185028"/>
    </source>
</evidence>
<dbReference type="Gene3D" id="1.25.40.10">
    <property type="entry name" value="Tetratricopeptide repeat domain"/>
    <property type="match status" value="1"/>
</dbReference>
<organism evidence="3 4">
    <name type="scientific">Paenibacillus hunanensis</name>
    <dbReference type="NCBI Taxonomy" id="539262"/>
    <lineage>
        <taxon>Bacteria</taxon>
        <taxon>Bacillati</taxon>
        <taxon>Bacillota</taxon>
        <taxon>Bacilli</taxon>
        <taxon>Bacillales</taxon>
        <taxon>Paenibacillaceae</taxon>
        <taxon>Paenibacillus</taxon>
    </lineage>
</organism>
<dbReference type="InterPro" id="IPR041656">
    <property type="entry name" value="TPR_5"/>
</dbReference>
<dbReference type="EMBL" id="JAVDQH010000012">
    <property type="protein sequence ID" value="MDR6245180.1"/>
    <property type="molecule type" value="Genomic_DNA"/>
</dbReference>
<dbReference type="Pfam" id="PF12688">
    <property type="entry name" value="TPR_5"/>
    <property type="match status" value="1"/>
</dbReference>
<reference evidence="3 4" key="1">
    <citation type="submission" date="2023-07" db="EMBL/GenBank/DDBJ databases">
        <title>Genomic Encyclopedia of Type Strains, Phase IV (KMG-IV): sequencing the most valuable type-strain genomes for metagenomic binning, comparative biology and taxonomic classification.</title>
        <authorList>
            <person name="Goeker M."/>
        </authorList>
    </citation>
    <scope>NUCLEOTIDE SEQUENCE [LARGE SCALE GENOMIC DNA]</scope>
    <source>
        <strain evidence="3 4">DSM 22170</strain>
    </source>
</reference>
<feature type="repeat" description="TPR" evidence="1">
    <location>
        <begin position="76"/>
        <end position="109"/>
    </location>
</feature>
<dbReference type="SMART" id="SM00028">
    <property type="entry name" value="TPR"/>
    <property type="match status" value="2"/>
</dbReference>
<dbReference type="InterPro" id="IPR011990">
    <property type="entry name" value="TPR-like_helical_dom_sf"/>
</dbReference>
<evidence type="ECO:0000313" key="3">
    <source>
        <dbReference type="EMBL" id="MDR6245180.1"/>
    </source>
</evidence>
<comment type="caution">
    <text evidence="3">The sequence shown here is derived from an EMBL/GenBank/DDBJ whole genome shotgun (WGS) entry which is preliminary data.</text>
</comment>
<gene>
    <name evidence="3" type="ORF">JOC58_003079</name>
</gene>
<sequence length="165" mass="18701">MNMTLEQSIQYAADLRSNGGATQAKEMLEQLIQLHPTQPDVLYQLAWTCDHLGLEREAVPYYEQALAHGLRGEDRPDALLGLGSTYRTLGRYEDSERLLQAAIAEYPERRELQVFYAMTLYNLGRSHEAVGLLLEQLAATSADAGITQYNKAMRFYADKLDQVWT</sequence>
<dbReference type="SUPFAM" id="SSF48452">
    <property type="entry name" value="TPR-like"/>
    <property type="match status" value="1"/>
</dbReference>
<dbReference type="InterPro" id="IPR019734">
    <property type="entry name" value="TPR_rpt"/>
</dbReference>
<accession>A0ABU1J1R4</accession>
<evidence type="ECO:0000256" key="1">
    <source>
        <dbReference type="PROSITE-ProRule" id="PRU00339"/>
    </source>
</evidence>
<protein>
    <submittedName>
        <fullName evidence="3">Tetratricopeptide (TPR) repeat protein</fullName>
    </submittedName>
</protein>
<keyword evidence="4" id="KW-1185">Reference proteome</keyword>
<proteinExistence type="predicted"/>
<evidence type="ECO:0000259" key="2">
    <source>
        <dbReference type="Pfam" id="PF12688"/>
    </source>
</evidence>